<sequence length="155" mass="18219">MIKIQEPSRPWEIVQIDWVTGLPPGGYRSYNTLLVIFDRFSNTPIFLPCHKDDTSVDKALLIWNRVVSWTGIFTDTISNRDLKFKLALFTSFNQLFGTKLSFFTAYHPQTDVLAEGMIQKLEDMVKRFCSYGLELKYFYLFTHDWCTLLLALEWE</sequence>
<dbReference type="Proteomes" id="UP000765509">
    <property type="component" value="Unassembled WGS sequence"/>
</dbReference>
<reference evidence="3" key="1">
    <citation type="submission" date="2021-03" db="EMBL/GenBank/DDBJ databases">
        <title>Draft genome sequence of rust myrtle Austropuccinia psidii MF-1, a brazilian biotype.</title>
        <authorList>
            <person name="Quecine M.C."/>
            <person name="Pachon D.M.R."/>
            <person name="Bonatelli M.L."/>
            <person name="Correr F.H."/>
            <person name="Franceschini L.M."/>
            <person name="Leite T.F."/>
            <person name="Margarido G.R.A."/>
            <person name="Almeida C.A."/>
            <person name="Ferrarezi J.A."/>
            <person name="Labate C.A."/>
        </authorList>
    </citation>
    <scope>NUCLEOTIDE SEQUENCE</scope>
    <source>
        <strain evidence="3">MF-1</strain>
    </source>
</reference>
<dbReference type="GO" id="GO:0005634">
    <property type="term" value="C:nucleus"/>
    <property type="evidence" value="ECO:0007669"/>
    <property type="project" value="UniProtKB-ARBA"/>
</dbReference>
<dbReference type="InterPro" id="IPR050951">
    <property type="entry name" value="Retrovirus_Pol_polyprotein"/>
</dbReference>
<accession>A0A9Q3CFY2</accession>
<dbReference type="Gene3D" id="3.30.420.10">
    <property type="entry name" value="Ribonuclease H-like superfamily/Ribonuclease H"/>
    <property type="match status" value="1"/>
</dbReference>
<protein>
    <recommendedName>
        <fullName evidence="2">Integrase catalytic domain-containing protein</fullName>
    </recommendedName>
</protein>
<keyword evidence="1" id="KW-0694">RNA-binding</keyword>
<evidence type="ECO:0000256" key="1">
    <source>
        <dbReference type="ARBA" id="ARBA00022884"/>
    </source>
</evidence>
<dbReference type="InterPro" id="IPR001584">
    <property type="entry name" value="Integrase_cat-core"/>
</dbReference>
<gene>
    <name evidence="3" type="ORF">O181_022150</name>
</gene>
<dbReference type="GO" id="GO:0003723">
    <property type="term" value="F:RNA binding"/>
    <property type="evidence" value="ECO:0007669"/>
    <property type="project" value="UniProtKB-KW"/>
</dbReference>
<dbReference type="PROSITE" id="PS50994">
    <property type="entry name" value="INTEGRASE"/>
    <property type="match status" value="1"/>
</dbReference>
<comment type="caution">
    <text evidence="3">The sequence shown here is derived from an EMBL/GenBank/DDBJ whole genome shotgun (WGS) entry which is preliminary data.</text>
</comment>
<evidence type="ECO:0000313" key="3">
    <source>
        <dbReference type="EMBL" id="MBW0482435.1"/>
    </source>
</evidence>
<keyword evidence="4" id="KW-1185">Reference proteome</keyword>
<name>A0A9Q3CFY2_9BASI</name>
<dbReference type="PANTHER" id="PTHR37984">
    <property type="entry name" value="PROTEIN CBG26694"/>
    <property type="match status" value="1"/>
</dbReference>
<dbReference type="GO" id="GO:0015074">
    <property type="term" value="P:DNA integration"/>
    <property type="evidence" value="ECO:0007669"/>
    <property type="project" value="InterPro"/>
</dbReference>
<organism evidence="3 4">
    <name type="scientific">Austropuccinia psidii MF-1</name>
    <dbReference type="NCBI Taxonomy" id="1389203"/>
    <lineage>
        <taxon>Eukaryota</taxon>
        <taxon>Fungi</taxon>
        <taxon>Dikarya</taxon>
        <taxon>Basidiomycota</taxon>
        <taxon>Pucciniomycotina</taxon>
        <taxon>Pucciniomycetes</taxon>
        <taxon>Pucciniales</taxon>
        <taxon>Sphaerophragmiaceae</taxon>
        <taxon>Austropuccinia</taxon>
    </lineage>
</organism>
<dbReference type="PANTHER" id="PTHR37984:SF5">
    <property type="entry name" value="PROTEIN NYNRIN-LIKE"/>
    <property type="match status" value="1"/>
</dbReference>
<feature type="domain" description="Integrase catalytic" evidence="2">
    <location>
        <begin position="6"/>
        <end position="125"/>
    </location>
</feature>
<evidence type="ECO:0000313" key="4">
    <source>
        <dbReference type="Proteomes" id="UP000765509"/>
    </source>
</evidence>
<proteinExistence type="predicted"/>
<evidence type="ECO:0000259" key="2">
    <source>
        <dbReference type="PROSITE" id="PS50994"/>
    </source>
</evidence>
<dbReference type="InterPro" id="IPR036397">
    <property type="entry name" value="RNaseH_sf"/>
</dbReference>
<dbReference type="SUPFAM" id="SSF53098">
    <property type="entry name" value="Ribonuclease H-like"/>
    <property type="match status" value="1"/>
</dbReference>
<dbReference type="AlphaFoldDB" id="A0A9Q3CFY2"/>
<dbReference type="EMBL" id="AVOT02006786">
    <property type="protein sequence ID" value="MBW0482435.1"/>
    <property type="molecule type" value="Genomic_DNA"/>
</dbReference>
<dbReference type="InterPro" id="IPR012337">
    <property type="entry name" value="RNaseH-like_sf"/>
</dbReference>